<dbReference type="RefSeq" id="WP_014270267.1">
    <property type="nucleotide sequence ID" value="NC_016633.1"/>
</dbReference>
<sequence length="465" mass="53230">MENFSNHFGIPEKILREYGAVDIPLTSDLPLFIDPMLLYSSHKPEYEALHDKIIQRFEYLVILAEMGSVYENVKRIFNFQEIPYNWLGFSREGNKGKGVKDTFGRQLLNNLKKALENNGVSDSSHIEKLFLMDDKSGQDRISDLCVNIIQDYLYSYTESFAKNSIDPAKLKEFTVVKADLNCETGEFISKTYTLPFIMYKGKPERVILTPLDMVRETRMAINRRDFVNNYSKILATIDNDALRVYVNSMLEEAVKRFLEKRTAKKKPTERTLEKIRMNEFSSLAYSSKPILYDYYIRMQENNGTEILQQGMSEFQKADELYLQNAGKLTSGLQAIEGLCGKTGYARSSGISFLKSLKGLIERDGYKDCLEKGGEPIQKQSEINQFFNMVFWNVFGRSLFAKIEPEIEIKKAKLFEGSHYLKNNGANSLIALLCLQPEDEKSVLATIESKGLNGKIGDSIFLITCY</sequence>
<keyword evidence="2" id="KW-1185">Reference proteome</keyword>
<name>G8QWC1_SPHPG</name>
<dbReference type="Proteomes" id="UP000005632">
    <property type="component" value="Chromosome"/>
</dbReference>
<dbReference type="EMBL" id="CP003155">
    <property type="protein sequence ID" value="AEV29419.1"/>
    <property type="molecule type" value="Genomic_DNA"/>
</dbReference>
<evidence type="ECO:0000313" key="2">
    <source>
        <dbReference type="Proteomes" id="UP000005632"/>
    </source>
</evidence>
<organism evidence="1 2">
    <name type="scientific">Sphaerochaeta pleomorpha (strain ATCC BAA-1885 / DSM 22778 / Grapes)</name>
    <dbReference type="NCBI Taxonomy" id="158190"/>
    <lineage>
        <taxon>Bacteria</taxon>
        <taxon>Pseudomonadati</taxon>
        <taxon>Spirochaetota</taxon>
        <taxon>Spirochaetia</taxon>
        <taxon>Spirochaetales</taxon>
        <taxon>Sphaerochaetaceae</taxon>
        <taxon>Sphaerochaeta</taxon>
    </lineage>
</organism>
<dbReference type="AlphaFoldDB" id="G8QWC1"/>
<evidence type="ECO:0000313" key="1">
    <source>
        <dbReference type="EMBL" id="AEV29419.1"/>
    </source>
</evidence>
<accession>G8QWC1</accession>
<dbReference type="eggNOG" id="ENOG502ZABR">
    <property type="taxonomic scope" value="Bacteria"/>
</dbReference>
<dbReference type="KEGG" id="sgp:SpiGrapes_1612"/>
<protein>
    <submittedName>
        <fullName evidence="1">Uncharacterized protein</fullName>
    </submittedName>
</protein>
<dbReference type="STRING" id="158190.SpiGrapes_1612"/>
<reference evidence="1 2" key="1">
    <citation type="submission" date="2011-11" db="EMBL/GenBank/DDBJ databases">
        <title>Complete sequence of Spirochaeta sp. grapes.</title>
        <authorList>
            <consortium name="US DOE Joint Genome Institute"/>
            <person name="Lucas S."/>
            <person name="Han J."/>
            <person name="Lapidus A."/>
            <person name="Cheng J.-F."/>
            <person name="Goodwin L."/>
            <person name="Pitluck S."/>
            <person name="Peters L."/>
            <person name="Ovchinnikova G."/>
            <person name="Munk A.C."/>
            <person name="Detter J.C."/>
            <person name="Han C."/>
            <person name="Tapia R."/>
            <person name="Land M."/>
            <person name="Hauser L."/>
            <person name="Kyrpides N."/>
            <person name="Ivanova N."/>
            <person name="Pagani I."/>
            <person name="Ritalahtilisa K."/>
            <person name="Loeffler F."/>
            <person name="Woyke T."/>
        </authorList>
    </citation>
    <scope>NUCLEOTIDE SEQUENCE [LARGE SCALE GENOMIC DNA]</scope>
    <source>
        <strain evidence="2">ATCC BAA-1885 / DSM 22778 / Grapes</strain>
    </source>
</reference>
<dbReference type="OrthoDB" id="212459at2"/>
<dbReference type="HOGENOM" id="CLU_043660_0_0_12"/>
<proteinExistence type="predicted"/>
<gene>
    <name evidence="1" type="ordered locus">SpiGrapes_1612</name>
</gene>